<accession>A0A1I4T543</accession>
<dbReference type="Proteomes" id="UP000270697">
    <property type="component" value="Unassembled WGS sequence"/>
</dbReference>
<evidence type="ECO:0000313" key="3">
    <source>
        <dbReference type="Proteomes" id="UP000199398"/>
    </source>
</evidence>
<reference evidence="1 4" key="2">
    <citation type="submission" date="2018-10" db="EMBL/GenBank/DDBJ databases">
        <title>Sequencing the genomes of 1000 actinobacteria strains.</title>
        <authorList>
            <person name="Klenk H.-P."/>
        </authorList>
    </citation>
    <scope>NUCLEOTIDE SEQUENCE [LARGE SCALE GENOMIC DNA]</scope>
    <source>
        <strain evidence="1 4">DSM 45119</strain>
    </source>
</reference>
<sequence>MENTRTVLGFGPERQAQSCVVKWSHVGQEVHVWISSEGSSCPEVGAAGPDLFRGLMGVRRQLYGHRWMLLVAGARRDAWYGTPEHSCSPDHLRIYPYFGKEPSREGHVLNHERDIWSLATSWEEQFLWHQEWQNPQTQAWTTAFGNN</sequence>
<evidence type="ECO:0000313" key="4">
    <source>
        <dbReference type="Proteomes" id="UP000270697"/>
    </source>
</evidence>
<evidence type="ECO:0000313" key="2">
    <source>
        <dbReference type="EMBL" id="SFM71874.1"/>
    </source>
</evidence>
<dbReference type="STRING" id="455193.SAMN05421805_1011290"/>
<evidence type="ECO:0000313" key="1">
    <source>
        <dbReference type="EMBL" id="RKT85858.1"/>
    </source>
</evidence>
<gene>
    <name evidence="1" type="ORF">ATL45_4214</name>
    <name evidence="2" type="ORF">SAMN05421805_1011290</name>
</gene>
<dbReference type="EMBL" id="RBXX01000002">
    <property type="protein sequence ID" value="RKT85858.1"/>
    <property type="molecule type" value="Genomic_DNA"/>
</dbReference>
<name>A0A1I4T543_9PSEU</name>
<dbReference type="Proteomes" id="UP000199398">
    <property type="component" value="Unassembled WGS sequence"/>
</dbReference>
<keyword evidence="4" id="KW-1185">Reference proteome</keyword>
<organism evidence="2 3">
    <name type="scientific">Saccharopolyspora antimicrobica</name>
    <dbReference type="NCBI Taxonomy" id="455193"/>
    <lineage>
        <taxon>Bacteria</taxon>
        <taxon>Bacillati</taxon>
        <taxon>Actinomycetota</taxon>
        <taxon>Actinomycetes</taxon>
        <taxon>Pseudonocardiales</taxon>
        <taxon>Pseudonocardiaceae</taxon>
        <taxon>Saccharopolyspora</taxon>
    </lineage>
</organism>
<proteinExistence type="predicted"/>
<reference evidence="2 3" key="1">
    <citation type="submission" date="2016-10" db="EMBL/GenBank/DDBJ databases">
        <authorList>
            <person name="de Groot N.N."/>
        </authorList>
    </citation>
    <scope>NUCLEOTIDE SEQUENCE [LARGE SCALE GENOMIC DNA]</scope>
    <source>
        <strain evidence="2 3">CPCC 201259</strain>
    </source>
</reference>
<dbReference type="RefSeq" id="WP_093146664.1">
    <property type="nucleotide sequence ID" value="NZ_FOUP01000001.1"/>
</dbReference>
<protein>
    <submittedName>
        <fullName evidence="2">Uncharacterized protein</fullName>
    </submittedName>
</protein>
<dbReference type="EMBL" id="FOUP01000001">
    <property type="protein sequence ID" value="SFM71874.1"/>
    <property type="molecule type" value="Genomic_DNA"/>
</dbReference>
<dbReference type="OrthoDB" id="5164467at2"/>
<dbReference type="AlphaFoldDB" id="A0A1I4T543"/>